<reference evidence="1" key="1">
    <citation type="submission" date="2017-05" db="UniProtKB">
        <authorList>
            <consortium name="EnsemblMetazoa"/>
        </authorList>
    </citation>
    <scope>IDENTIFICATION</scope>
</reference>
<dbReference type="EnsemblMetazoa" id="Aqu2.1.16405_001">
    <property type="protein sequence ID" value="Aqu2.1.16405_001"/>
    <property type="gene ID" value="Aqu2.1.16405"/>
</dbReference>
<accession>A0A1X7TNK9</accession>
<protein>
    <recommendedName>
        <fullName evidence="2">Ig-like domain-containing protein</fullName>
    </recommendedName>
</protein>
<sequence>MSTTYPYTLHFITGNISSCFGCKNKYKKPLEPPNDLCIQHQDWREYLTPSSSTPQRKFSNVYYHCRPQCIQLNNLYFIPIITVPPASVVTPIYTTATFTCEGTGDIFNWSVQGASLTPAIAQQRGITYTDPGGPGNLSSVLTISALPINDGIGIGCHIISFLPFEYASSGSTLTIRGIAQVEDLQYSFTTNNLLLITWSRPVYFSSDIPIGSSVSYQVLVTDEDGDIILDTNTPNANVALPNITECDLFNVSVTALLAQYTSINNTISNNGSYAVNITINKDNFIRPNVTIELSCPPSQSNTSLTITSDSTAVIDQYTFTGTDESINDIRTLIPYHQYNYTVRVFNLRNKLQYETYTII</sequence>
<evidence type="ECO:0000313" key="1">
    <source>
        <dbReference type="EnsemblMetazoa" id="Aqu2.1.16405_001"/>
    </source>
</evidence>
<dbReference type="SUPFAM" id="SSF48726">
    <property type="entry name" value="Immunoglobulin"/>
    <property type="match status" value="1"/>
</dbReference>
<dbReference type="InterPro" id="IPR036179">
    <property type="entry name" value="Ig-like_dom_sf"/>
</dbReference>
<dbReference type="InParanoid" id="A0A1X7TNK9"/>
<organism evidence="1">
    <name type="scientific">Amphimedon queenslandica</name>
    <name type="common">Sponge</name>
    <dbReference type="NCBI Taxonomy" id="400682"/>
    <lineage>
        <taxon>Eukaryota</taxon>
        <taxon>Metazoa</taxon>
        <taxon>Porifera</taxon>
        <taxon>Demospongiae</taxon>
        <taxon>Heteroscleromorpha</taxon>
        <taxon>Haplosclerida</taxon>
        <taxon>Niphatidae</taxon>
        <taxon>Amphimedon</taxon>
    </lineage>
</organism>
<dbReference type="AlphaFoldDB" id="A0A1X7TNK9"/>
<evidence type="ECO:0008006" key="2">
    <source>
        <dbReference type="Google" id="ProtNLM"/>
    </source>
</evidence>
<proteinExistence type="predicted"/>
<name>A0A1X7TNK9_AMPQE</name>